<accession>A0ABY8EE35</accession>
<keyword evidence="1" id="KW-0175">Coiled coil</keyword>
<evidence type="ECO:0000256" key="1">
    <source>
        <dbReference type="SAM" id="Coils"/>
    </source>
</evidence>
<keyword evidence="3" id="KW-1185">Reference proteome</keyword>
<protein>
    <submittedName>
        <fullName evidence="2">Uncharacterized protein</fullName>
    </submittedName>
</protein>
<reference evidence="2 3" key="1">
    <citation type="submission" date="2023-03" db="EMBL/GenBank/DDBJ databases">
        <title>Complete genome sequence of Tepidibacter sp. SWIR-1, isolated from a deep-sea hydrothermal vent.</title>
        <authorList>
            <person name="Li X."/>
        </authorList>
    </citation>
    <scope>NUCLEOTIDE SEQUENCE [LARGE SCALE GENOMIC DNA]</scope>
    <source>
        <strain evidence="2 3">SWIR-1</strain>
    </source>
</reference>
<name>A0ABY8EE35_9FIRM</name>
<dbReference type="EMBL" id="CP120733">
    <property type="protein sequence ID" value="WFD09747.1"/>
    <property type="molecule type" value="Genomic_DNA"/>
</dbReference>
<dbReference type="RefSeq" id="WP_277731689.1">
    <property type="nucleotide sequence ID" value="NZ_CP120733.1"/>
</dbReference>
<evidence type="ECO:0000313" key="2">
    <source>
        <dbReference type="EMBL" id="WFD09747.1"/>
    </source>
</evidence>
<evidence type="ECO:0000313" key="3">
    <source>
        <dbReference type="Proteomes" id="UP001222800"/>
    </source>
</evidence>
<organism evidence="2 3">
    <name type="scientific">Tepidibacter hydrothermalis</name>
    <dbReference type="NCBI Taxonomy" id="3036126"/>
    <lineage>
        <taxon>Bacteria</taxon>
        <taxon>Bacillati</taxon>
        <taxon>Bacillota</taxon>
        <taxon>Clostridia</taxon>
        <taxon>Peptostreptococcales</taxon>
        <taxon>Peptostreptococcaceae</taxon>
        <taxon>Tepidibacter</taxon>
    </lineage>
</organism>
<proteinExistence type="predicted"/>
<sequence length="74" mass="8707">MDKLLIRRRGKQLHTLVKALDDATESLEKHLEQYDGYISMQEKKAYKNQIEKYQNVKLSIELERGNKAIVEQMG</sequence>
<gene>
    <name evidence="2" type="ORF">P4S50_15320</name>
</gene>
<feature type="coiled-coil region" evidence="1">
    <location>
        <begin position="13"/>
        <end position="63"/>
    </location>
</feature>
<dbReference type="Proteomes" id="UP001222800">
    <property type="component" value="Chromosome"/>
</dbReference>